<feature type="transmembrane region" description="Helical" evidence="6">
    <location>
        <begin position="175"/>
        <end position="197"/>
    </location>
</feature>
<accession>A0A261VZZ4</accession>
<organism evidence="8 9">
    <name type="scientific">Bordetella genomosp. 2</name>
    <dbReference type="NCBI Taxonomy" id="1983456"/>
    <lineage>
        <taxon>Bacteria</taxon>
        <taxon>Pseudomonadati</taxon>
        <taxon>Pseudomonadota</taxon>
        <taxon>Betaproteobacteria</taxon>
        <taxon>Burkholderiales</taxon>
        <taxon>Alcaligenaceae</taxon>
        <taxon>Bordetella</taxon>
    </lineage>
</organism>
<sequence length="406" mass="40458">MSTLTQDAPLRAPAGATQWATVAMVVASGVVAAVQVGKAAIAVPMLQADLGLNLGAIGWLTGIFAILGVVGGIPAGAVVSSAGDKRVLAAGLLGIAAGAALGAATSSYAVLLGSRVLEGAGFLFVTVAAPAILGRPDVVAARHRDQAFALWSCFMPAGMAAAMLLGPLASSWQALWWAGAGLALLAALGVMMCVPAARARRAVAWRDLPRDAAGVWRAGSPAILAGAFGLYSLMFFALFSFLPVLLMERMAVAHGAAGALSALASAVNILGNLAAGYLLSRGVPRPLLLAGASLAMGATGLLVFLAVLPATPTFLLCMLFSAVGGLIPATLLSSAPLAAPAAALTPMVIGLIMQGNNLGQIVGPVAVGRAIDAYGWRAAALIVGLAALLAVAAAAGLRRRLGDARR</sequence>
<dbReference type="PANTHER" id="PTHR43124:SF3">
    <property type="entry name" value="CHLORAMPHENICOL EFFLUX PUMP RV0191"/>
    <property type="match status" value="1"/>
</dbReference>
<feature type="transmembrane region" description="Helical" evidence="6">
    <location>
        <begin position="337"/>
        <end position="354"/>
    </location>
</feature>
<keyword evidence="5 6" id="KW-0472">Membrane</keyword>
<dbReference type="InterPro" id="IPR050189">
    <property type="entry name" value="MFS_Efflux_Transporters"/>
</dbReference>
<dbReference type="AlphaFoldDB" id="A0A261VZZ4"/>
<evidence type="ECO:0000259" key="7">
    <source>
        <dbReference type="PROSITE" id="PS50850"/>
    </source>
</evidence>
<feature type="domain" description="Major facilitator superfamily (MFS) profile" evidence="7">
    <location>
        <begin position="21"/>
        <end position="402"/>
    </location>
</feature>
<evidence type="ECO:0000256" key="6">
    <source>
        <dbReference type="SAM" id="Phobius"/>
    </source>
</evidence>
<comment type="subcellular location">
    <subcellularLocation>
        <location evidence="1">Cell membrane</location>
        <topology evidence="1">Multi-pass membrane protein</topology>
    </subcellularLocation>
</comment>
<gene>
    <name evidence="8" type="ORF">CAL24_03680</name>
</gene>
<evidence type="ECO:0000256" key="2">
    <source>
        <dbReference type="ARBA" id="ARBA00022475"/>
    </source>
</evidence>
<proteinExistence type="predicted"/>
<feature type="transmembrane region" description="Helical" evidence="6">
    <location>
        <begin position="287"/>
        <end position="307"/>
    </location>
</feature>
<dbReference type="PROSITE" id="PS50850">
    <property type="entry name" value="MFS"/>
    <property type="match status" value="1"/>
</dbReference>
<feature type="transmembrane region" description="Helical" evidence="6">
    <location>
        <begin position="12"/>
        <end position="36"/>
    </location>
</feature>
<evidence type="ECO:0000256" key="3">
    <source>
        <dbReference type="ARBA" id="ARBA00022692"/>
    </source>
</evidence>
<dbReference type="InterPro" id="IPR020846">
    <property type="entry name" value="MFS_dom"/>
</dbReference>
<keyword evidence="3 6" id="KW-0812">Transmembrane</keyword>
<comment type="caution">
    <text evidence="8">The sequence shown here is derived from an EMBL/GenBank/DDBJ whole genome shotgun (WGS) entry which is preliminary data.</text>
</comment>
<evidence type="ECO:0000313" key="9">
    <source>
        <dbReference type="Proteomes" id="UP000215633"/>
    </source>
</evidence>
<dbReference type="RefSeq" id="WP_028356773.1">
    <property type="nucleotide sequence ID" value="NZ_NEVT01000003.1"/>
</dbReference>
<dbReference type="GO" id="GO:0022857">
    <property type="term" value="F:transmembrane transporter activity"/>
    <property type="evidence" value="ECO:0007669"/>
    <property type="project" value="InterPro"/>
</dbReference>
<feature type="transmembrane region" description="Helical" evidence="6">
    <location>
        <begin position="87"/>
        <end position="110"/>
    </location>
</feature>
<reference evidence="9" key="1">
    <citation type="submission" date="2017-05" db="EMBL/GenBank/DDBJ databases">
        <title>Complete and WGS of Bordetella genogroups.</title>
        <authorList>
            <person name="Spilker T."/>
            <person name="Lipuma J."/>
        </authorList>
    </citation>
    <scope>NUCLEOTIDE SEQUENCE [LARGE SCALE GENOMIC DNA]</scope>
    <source>
        <strain evidence="9">AU8256</strain>
    </source>
</reference>
<dbReference type="Pfam" id="PF07690">
    <property type="entry name" value="MFS_1"/>
    <property type="match status" value="1"/>
</dbReference>
<keyword evidence="4 6" id="KW-1133">Transmembrane helix</keyword>
<evidence type="ECO:0000313" key="8">
    <source>
        <dbReference type="EMBL" id="OZI79052.1"/>
    </source>
</evidence>
<feature type="transmembrane region" description="Helical" evidence="6">
    <location>
        <begin position="218"/>
        <end position="246"/>
    </location>
</feature>
<keyword evidence="2" id="KW-1003">Cell membrane</keyword>
<evidence type="ECO:0000256" key="5">
    <source>
        <dbReference type="ARBA" id="ARBA00023136"/>
    </source>
</evidence>
<evidence type="ECO:0000256" key="1">
    <source>
        <dbReference type="ARBA" id="ARBA00004651"/>
    </source>
</evidence>
<dbReference type="Proteomes" id="UP000215633">
    <property type="component" value="Unassembled WGS sequence"/>
</dbReference>
<name>A0A261VZZ4_9BORD</name>
<dbReference type="CDD" id="cd06174">
    <property type="entry name" value="MFS"/>
    <property type="match status" value="1"/>
</dbReference>
<dbReference type="SUPFAM" id="SSF103473">
    <property type="entry name" value="MFS general substrate transporter"/>
    <property type="match status" value="1"/>
</dbReference>
<dbReference type="PANTHER" id="PTHR43124">
    <property type="entry name" value="PURINE EFFLUX PUMP PBUE"/>
    <property type="match status" value="1"/>
</dbReference>
<dbReference type="Gene3D" id="1.20.1250.20">
    <property type="entry name" value="MFS general substrate transporter like domains"/>
    <property type="match status" value="2"/>
</dbReference>
<dbReference type="EMBL" id="NEVT01000003">
    <property type="protein sequence ID" value="OZI79052.1"/>
    <property type="molecule type" value="Genomic_DNA"/>
</dbReference>
<dbReference type="InterPro" id="IPR036259">
    <property type="entry name" value="MFS_trans_sf"/>
</dbReference>
<protein>
    <submittedName>
        <fullName evidence="8">MFS transporter</fullName>
    </submittedName>
</protein>
<feature type="transmembrane region" description="Helical" evidence="6">
    <location>
        <begin position="313"/>
        <end position="332"/>
    </location>
</feature>
<keyword evidence="9" id="KW-1185">Reference proteome</keyword>
<feature type="transmembrane region" description="Helical" evidence="6">
    <location>
        <begin position="116"/>
        <end position="135"/>
    </location>
</feature>
<feature type="transmembrane region" description="Helical" evidence="6">
    <location>
        <begin position="56"/>
        <end position="80"/>
    </location>
</feature>
<feature type="transmembrane region" description="Helical" evidence="6">
    <location>
        <begin position="147"/>
        <end position="169"/>
    </location>
</feature>
<feature type="transmembrane region" description="Helical" evidence="6">
    <location>
        <begin position="252"/>
        <end position="275"/>
    </location>
</feature>
<dbReference type="GO" id="GO:0005886">
    <property type="term" value="C:plasma membrane"/>
    <property type="evidence" value="ECO:0007669"/>
    <property type="project" value="UniProtKB-SubCell"/>
</dbReference>
<dbReference type="InterPro" id="IPR011701">
    <property type="entry name" value="MFS"/>
</dbReference>
<evidence type="ECO:0000256" key="4">
    <source>
        <dbReference type="ARBA" id="ARBA00022989"/>
    </source>
</evidence>
<feature type="transmembrane region" description="Helical" evidence="6">
    <location>
        <begin position="374"/>
        <end position="397"/>
    </location>
</feature>